<dbReference type="InterPro" id="IPR050534">
    <property type="entry name" value="Coronavir_polyprotein_1ab"/>
</dbReference>
<sequence>MEARQLVELSKRIDKWAEQLLDTGKRNNLVSFKDRKLSIEILKPSAEEIFQEFSSGNPNPFTIFDPAQILDNENNDYDDSSVSDTNSDSRENKRIYNKNDFLNRFSNEISSSQVLAYSTYGKPISAVRNIMKTSNEIMKETGINVAYIAFGFIHWKDTNYADTVRYAPILLIPIQITNKSLADPYRISVFDDEILINKTFSCKLNNEYGITLPEYKNGTTLEEYFESVQDLVSKLGWEITKECKIGLFSFAKINMYMDLKNNKNKILNNLIVNKLLGGSTDSYDESDEDIDESEVGKDSIIDLCNVVDADSSQIDAIEMAKSGKSFVLQGPPGTGKSQTITNIIAECLNDGKKVLFVSEKLAALKVVYNKMQQTGIADFCLQLHSNKANKKDVIKDICNNFDIQKNEINQLKVDEEINVKVKAKEKLDSYDYNLHKINPVINKSLYDLYERLAKFDKYPDVICEVQDISKLGSDYLDNATNLLTKYVDYLPTIGYDYHDNPWYGYLNRNLSIMEEMRIKNSVSSSVDTLEKLSQISNDISKRYNICCKNLADIFFWRSFFELVGGSYLITPGLLNKRNFDIAYDSLQKLQSISNWIHASMQNLSDCNDDIYKLNGVENYSDLKHFSGALSRIFNSNYKKIVSDIRLCKKVNKKPKYYESVLLMKSLSDYQNAMSEYIYIESSIKSLLGPAYKGIYTNWNYVNNQMEALKNLIDRGYSFESLEKYSSFLSENKSFIEYSNQIAGILSENNLQNLNYIFNSFDKKIVDFNVLTLEDAKTRLNCCLSSINGLKYWCGFRDLLVDIKEIGILTFINDVIKNNVNEDSIVGTFKKQFYLQWIDLLIRQNSTLSQFSRLSQDRAVKEFAEKDIEQFKINQIKLREKLSSACPESNYAASGSSLSILLRENQKSRSKKNIRELLEEAGALVQKVKPCFMMSPLSVSTYLDYDSIKFDIVIFDEASQMFPWDAICAISRAKQAVIVGDSKQMPPTNFFSTVINNGEDDDEDDDDVRSFDSILDLASVVLPQVRLSWHYRSRCEQLIAFSNKNFYDNKLISFPSSQFDSEGLGIDYYYVNGEFDRSSHNNRKEAEYVVDLIYKNIDKYPNRSLGVVAFSQSQQNLIDKLLFRRRQSTPEKEFFFDENKEDAFFIKNLETVQGDERDTIIFSIGYGPDSKGILSLNFGPLNKEGGERRLNVAVTRAKYNIQVVSSMHAMDIDLSRTESEGVRLLREYLDFAENGEIALQRSESVGSTDQFDSDFEYEVCEFLRNHGFSVDTQVGCSGFRIDLGLKMRNSSNYLLAIECDGATYHSSKNARDRDRLRQTILENMGWKFYRIWSTEWFRNKLVEQEKLLHAANDAVKIQHIHELNSSDNNLLLSDEDTVLSNSCSDDLHMNDSIHGKHVMHADLSDKCEENMNSLKEKSVENLDDIAQPVDNNHFSFEKYKMAGSTKDCKDIFDKHKSIGFKEIVKDILEVEAPLSENLLLQRIVWYFQREKVSSAVQKSFDIKMRGCEDFGIIRRNGFMYLKDAHIAFRLPGDILRDFKQIAPEEIGEGMLEIISKNISVAKDGLYRFMIGQYGKKRLGRSDTEALDNALDMLLKSGQIVDDDGQIRLS</sequence>
<dbReference type="InterPro" id="IPR041679">
    <property type="entry name" value="DNA2/NAM7-like_C"/>
</dbReference>
<dbReference type="CDD" id="cd18808">
    <property type="entry name" value="SF1_C_Upf1"/>
    <property type="match status" value="1"/>
</dbReference>
<accession>I4M7K8</accession>
<dbReference type="GO" id="GO:0005524">
    <property type="term" value="F:ATP binding"/>
    <property type="evidence" value="ECO:0007669"/>
    <property type="project" value="UniProtKB-KW"/>
</dbReference>
<comment type="caution">
    <text evidence="7">The sequence shown here is derived from an EMBL/GenBank/DDBJ whole genome shotgun (WGS) entry which is preliminary data.</text>
</comment>
<name>I4M7K8_9BIFI</name>
<dbReference type="FunFam" id="3.40.960.10:FF:000002">
    <property type="entry name" value="DNA helicase related protein"/>
    <property type="match status" value="1"/>
</dbReference>
<dbReference type="GO" id="GO:0016787">
    <property type="term" value="F:hydrolase activity"/>
    <property type="evidence" value="ECO:0007669"/>
    <property type="project" value="UniProtKB-KW"/>
</dbReference>
<proteinExistence type="inferred from homology"/>
<reference evidence="7 8" key="1">
    <citation type="journal article" date="2012" name="J. Bacteriol.">
        <title>Comparative Genomic Analyses of 17 Clinical Isolates of Gardnerella vaginalis Provide Evidence of Multiple Genetically Isolated Clades Consistent with Subspeciation into Genovars.</title>
        <authorList>
            <person name="Ahmed A."/>
            <person name="Earl J."/>
            <person name="Retchless A."/>
            <person name="Hillier S."/>
            <person name="Rabe L."/>
            <person name="Cherpes T."/>
            <person name="Powell E."/>
            <person name="Janto B."/>
            <person name="Eutsey R."/>
            <person name="Hiller N.L."/>
            <person name="Boissy R."/>
            <person name="Dahlgreen M."/>
            <person name="Hall B."/>
            <person name="Costerton J."/>
            <person name="Post J.C."/>
            <person name="Hu F."/>
            <person name="Ehrlich G."/>
        </authorList>
    </citation>
    <scope>NUCLEOTIDE SEQUENCE [LARGE SCALE GENOMIC DNA]</scope>
    <source>
        <strain evidence="7 8">00703Dmash</strain>
    </source>
</reference>
<keyword evidence="2" id="KW-0547">Nucleotide-binding</keyword>
<dbReference type="Pfam" id="PF13086">
    <property type="entry name" value="AAA_11"/>
    <property type="match status" value="2"/>
</dbReference>
<protein>
    <submittedName>
        <fullName evidence="7">Type III restriction protein res subunit</fullName>
    </submittedName>
</protein>
<evidence type="ECO:0000256" key="5">
    <source>
        <dbReference type="ARBA" id="ARBA00022840"/>
    </source>
</evidence>
<evidence type="ECO:0000313" key="7">
    <source>
        <dbReference type="EMBL" id="EIK85198.1"/>
    </source>
</evidence>
<dbReference type="SUPFAM" id="SSF52540">
    <property type="entry name" value="P-loop containing nucleoside triphosphate hydrolases"/>
    <property type="match status" value="1"/>
</dbReference>
<evidence type="ECO:0000256" key="4">
    <source>
        <dbReference type="ARBA" id="ARBA00022806"/>
    </source>
</evidence>
<dbReference type="EMBL" id="ADEV01000009">
    <property type="protein sequence ID" value="EIK85198.1"/>
    <property type="molecule type" value="Genomic_DNA"/>
</dbReference>
<dbReference type="InterPro" id="IPR013584">
    <property type="entry name" value="RAP"/>
</dbReference>
<dbReference type="Pfam" id="PF13087">
    <property type="entry name" value="AAA_12"/>
    <property type="match status" value="1"/>
</dbReference>
<comment type="similarity">
    <text evidence="1">Belongs to the DNA2/NAM7 helicase family.</text>
</comment>
<dbReference type="SMART" id="SM00952">
    <property type="entry name" value="RAP"/>
    <property type="match status" value="1"/>
</dbReference>
<gene>
    <name evidence="7" type="ORF">CGSMWGv00703Dmash_04004</name>
</gene>
<keyword evidence="5" id="KW-0067">ATP-binding</keyword>
<keyword evidence="3" id="KW-0378">Hydrolase</keyword>
<dbReference type="PATRIC" id="fig|698960.3.peg.787"/>
<dbReference type="InterPro" id="IPR041677">
    <property type="entry name" value="DNA2/NAM7_AAA_11"/>
</dbReference>
<dbReference type="FunFam" id="3.40.50.300:FF:002063">
    <property type="entry name" value="DNA helicase related protein"/>
    <property type="match status" value="1"/>
</dbReference>
<dbReference type="InterPro" id="IPR025103">
    <property type="entry name" value="DUF4011"/>
</dbReference>
<dbReference type="Pfam" id="PF13195">
    <property type="entry name" value="DUF4011"/>
    <property type="match status" value="1"/>
</dbReference>
<dbReference type="PANTHER" id="PTHR43788">
    <property type="entry name" value="DNA2/NAM7 HELICASE FAMILY MEMBER"/>
    <property type="match status" value="1"/>
</dbReference>
<dbReference type="InterPro" id="IPR049468">
    <property type="entry name" value="Restrct_endonuc-II-like_dom"/>
</dbReference>
<organism evidence="7 8">
    <name type="scientific">Gardnerella greenwoodii 00703Dmash</name>
    <dbReference type="NCBI Taxonomy" id="698960"/>
    <lineage>
        <taxon>Bacteria</taxon>
        <taxon>Bacillati</taxon>
        <taxon>Actinomycetota</taxon>
        <taxon>Actinomycetes</taxon>
        <taxon>Bifidobacteriales</taxon>
        <taxon>Bifidobacteriaceae</taxon>
        <taxon>Gardnerella</taxon>
        <taxon>Gardnerella greenwoodii</taxon>
    </lineage>
</organism>
<evidence type="ECO:0000259" key="6">
    <source>
        <dbReference type="SMART" id="SM00952"/>
    </source>
</evidence>
<dbReference type="RefSeq" id="WP_004134886.1">
    <property type="nucleotide sequence ID" value="NZ_ADEV01000009.1"/>
</dbReference>
<evidence type="ECO:0000256" key="3">
    <source>
        <dbReference type="ARBA" id="ARBA00022801"/>
    </source>
</evidence>
<dbReference type="Gene3D" id="3.40.960.10">
    <property type="entry name" value="VSR Endonuclease"/>
    <property type="match status" value="1"/>
</dbReference>
<dbReference type="InterPro" id="IPR047187">
    <property type="entry name" value="SF1_C_Upf1"/>
</dbReference>
<dbReference type="Gene3D" id="3.40.50.300">
    <property type="entry name" value="P-loop containing nucleotide triphosphate hydrolases"/>
    <property type="match status" value="3"/>
</dbReference>
<dbReference type="SUPFAM" id="SSF52980">
    <property type="entry name" value="Restriction endonuclease-like"/>
    <property type="match status" value="1"/>
</dbReference>
<evidence type="ECO:0000256" key="2">
    <source>
        <dbReference type="ARBA" id="ARBA00022741"/>
    </source>
</evidence>
<evidence type="ECO:0000256" key="1">
    <source>
        <dbReference type="ARBA" id="ARBA00007913"/>
    </source>
</evidence>
<dbReference type="GO" id="GO:0043139">
    <property type="term" value="F:5'-3' DNA helicase activity"/>
    <property type="evidence" value="ECO:0007669"/>
    <property type="project" value="TreeGrafter"/>
</dbReference>
<keyword evidence="4" id="KW-0347">Helicase</keyword>
<dbReference type="Pfam" id="PF18741">
    <property type="entry name" value="MTES_1575"/>
    <property type="match status" value="1"/>
</dbReference>
<dbReference type="Proteomes" id="UP000033074">
    <property type="component" value="Unassembled WGS sequence"/>
</dbReference>
<dbReference type="InterPro" id="IPR011335">
    <property type="entry name" value="Restrct_endonuc-II-like"/>
</dbReference>
<evidence type="ECO:0000313" key="8">
    <source>
        <dbReference type="Proteomes" id="UP000033074"/>
    </source>
</evidence>
<dbReference type="InterPro" id="IPR027417">
    <property type="entry name" value="P-loop_NTPase"/>
</dbReference>
<feature type="domain" description="RAP" evidence="6">
    <location>
        <begin position="1296"/>
        <end position="1350"/>
    </location>
</feature>
<dbReference type="PANTHER" id="PTHR43788:SF8">
    <property type="entry name" value="DNA-BINDING PROTEIN SMUBP-2"/>
    <property type="match status" value="1"/>
</dbReference>